<dbReference type="PANTHER" id="PTHR46390:SF1">
    <property type="entry name" value="MANNOSE-1-PHOSPHATE GUANYLYLTRANSFERASE"/>
    <property type="match status" value="1"/>
</dbReference>
<dbReference type="Proteomes" id="UP000001933">
    <property type="component" value="Chromosome"/>
</dbReference>
<dbReference type="InterPro" id="IPR014710">
    <property type="entry name" value="RmlC-like_jellyroll"/>
</dbReference>
<evidence type="ECO:0000259" key="11">
    <source>
        <dbReference type="Pfam" id="PF22640"/>
    </source>
</evidence>
<evidence type="ECO:0000256" key="4">
    <source>
        <dbReference type="ARBA" id="ARBA00022695"/>
    </source>
</evidence>
<keyword evidence="4 12" id="KW-0548">Nucleotidyltransferase</keyword>
<feature type="domain" description="Mannose-6-phosphate isomerase type II C-terminal" evidence="10">
    <location>
        <begin position="376"/>
        <end position="490"/>
    </location>
</feature>
<dbReference type="KEGG" id="sat:SYN_03119"/>
<dbReference type="GO" id="GO:0004475">
    <property type="term" value="F:mannose-1-phosphate guanylyltransferase (GTP) activity"/>
    <property type="evidence" value="ECO:0007669"/>
    <property type="project" value="UniProtKB-EC"/>
</dbReference>
<dbReference type="GO" id="GO:0009298">
    <property type="term" value="P:GDP-mannose biosynthetic process"/>
    <property type="evidence" value="ECO:0007669"/>
    <property type="project" value="TreeGrafter"/>
</dbReference>
<evidence type="ECO:0000256" key="7">
    <source>
        <dbReference type="ARBA" id="ARBA00047343"/>
    </source>
</evidence>
<sequence>MRNSQNLNCAETMLIPTILCGGAGSRLWPLSRDEYPKQLLPLAGEETMLQGTIRRLEGFACPDVILSPSPIVVCNEDHRFVVAQQLQEAGSAGASIILEPQGRNTAPALTVAALSAAENGGDSLLLVMPADHLVKNREAFHQAVERGIAPALSGAVVTFGIVPDWPETGYGYIQADQDSPFAEETFPILRFVEKPDFTTAESYLSTGDYCWNSGMFLVRAETWLKTMEQLQPSMLAACRAAFFRGRRDLDFHRLDSESFSECPADSIDYAVMENLRALADPSIRGVMVALDAGWSDVGAWDAVWRISEKDEEGNAASGDVLLENSQDSLVISTSRLVSCVGIDLLAVIETPDAVLVADMDKVQDVKKIVASLKAKERREGTAHRKVFRPWGWYDSLAQGDGVQVNRMLVNPGAMTSLQVHRHRSEHWIVVRGIAAVTLGRETVLLTENQFTFIPAGEKHRVENPGQAPLEIIEVQFGSCLDEDDIVRLEDRYGRISINRGSACFSCSAS</sequence>
<proteinExistence type="inferred from homology"/>
<dbReference type="InParanoid" id="Q2LWM2"/>
<dbReference type="STRING" id="56780.SYN_03119"/>
<comment type="similarity">
    <text evidence="1 8">Belongs to the mannose-6-phosphate isomerase type 2 family.</text>
</comment>
<comment type="catalytic activity">
    <reaction evidence="7">
        <text>alpha-D-mannose 1-phosphate + GTP + H(+) = GDP-alpha-D-mannose + diphosphate</text>
        <dbReference type="Rhea" id="RHEA:15229"/>
        <dbReference type="ChEBI" id="CHEBI:15378"/>
        <dbReference type="ChEBI" id="CHEBI:33019"/>
        <dbReference type="ChEBI" id="CHEBI:37565"/>
        <dbReference type="ChEBI" id="CHEBI:57527"/>
        <dbReference type="ChEBI" id="CHEBI:58409"/>
        <dbReference type="EC" id="2.7.7.13"/>
    </reaction>
</comment>
<keyword evidence="13" id="KW-1185">Reference proteome</keyword>
<dbReference type="EC" id="2.7.7.13" evidence="2"/>
<dbReference type="GO" id="GO:0000271">
    <property type="term" value="P:polysaccharide biosynthetic process"/>
    <property type="evidence" value="ECO:0007669"/>
    <property type="project" value="InterPro"/>
</dbReference>
<dbReference type="NCBIfam" id="TIGR01479">
    <property type="entry name" value="GMP_PMI"/>
    <property type="match status" value="1"/>
</dbReference>
<dbReference type="CDD" id="cd02213">
    <property type="entry name" value="cupin_PMI_typeII_C"/>
    <property type="match status" value="1"/>
</dbReference>
<evidence type="ECO:0000259" key="10">
    <source>
        <dbReference type="Pfam" id="PF01050"/>
    </source>
</evidence>
<dbReference type="InterPro" id="IPR011051">
    <property type="entry name" value="RmlC_Cupin_sf"/>
</dbReference>
<organism evidence="12 13">
    <name type="scientific">Syntrophus aciditrophicus (strain SB)</name>
    <dbReference type="NCBI Taxonomy" id="56780"/>
    <lineage>
        <taxon>Bacteria</taxon>
        <taxon>Pseudomonadati</taxon>
        <taxon>Thermodesulfobacteriota</taxon>
        <taxon>Syntrophia</taxon>
        <taxon>Syntrophales</taxon>
        <taxon>Syntrophaceae</taxon>
        <taxon>Syntrophus</taxon>
    </lineage>
</organism>
<evidence type="ECO:0000256" key="3">
    <source>
        <dbReference type="ARBA" id="ARBA00022679"/>
    </source>
</evidence>
<dbReference type="FunFam" id="2.60.120.10:FF:000032">
    <property type="entry name" value="Mannose-1-phosphate guanylyltransferase/mannose-6-phosphate isomerase"/>
    <property type="match status" value="1"/>
</dbReference>
<dbReference type="CDD" id="cd02509">
    <property type="entry name" value="GDP-M1P_Guanylyltransferase"/>
    <property type="match status" value="1"/>
</dbReference>
<evidence type="ECO:0000259" key="9">
    <source>
        <dbReference type="Pfam" id="PF00483"/>
    </source>
</evidence>
<dbReference type="InterPro" id="IPR006375">
    <property type="entry name" value="Man1P_GuaTrfase/Man6P_Isoase"/>
</dbReference>
<dbReference type="eggNOG" id="COG0662">
    <property type="taxonomic scope" value="Bacteria"/>
</dbReference>
<keyword evidence="5" id="KW-0547">Nucleotide-binding</keyword>
<dbReference type="Gene3D" id="2.60.120.10">
    <property type="entry name" value="Jelly Rolls"/>
    <property type="match status" value="1"/>
</dbReference>
<protein>
    <recommendedName>
        <fullName evidence="2">mannose-1-phosphate guanylyltransferase</fullName>
        <ecNumber evidence="2">2.7.7.13</ecNumber>
    </recommendedName>
</protein>
<evidence type="ECO:0000313" key="12">
    <source>
        <dbReference type="EMBL" id="ABC78485.1"/>
    </source>
</evidence>
<dbReference type="InterPro" id="IPR029044">
    <property type="entry name" value="Nucleotide-diphossugar_trans"/>
</dbReference>
<dbReference type="HOGENOM" id="CLU_035527_1_0_7"/>
<dbReference type="SUPFAM" id="SSF53448">
    <property type="entry name" value="Nucleotide-diphospho-sugar transferases"/>
    <property type="match status" value="1"/>
</dbReference>
<evidence type="ECO:0000256" key="6">
    <source>
        <dbReference type="ARBA" id="ARBA00023134"/>
    </source>
</evidence>
<feature type="domain" description="MannoseP isomerase/GMP-like beta-helix" evidence="11">
    <location>
        <begin position="324"/>
        <end position="372"/>
    </location>
</feature>
<gene>
    <name evidence="12" type="ORF">SYN_03119</name>
</gene>
<dbReference type="EMBL" id="CP000252">
    <property type="protein sequence ID" value="ABC78485.1"/>
    <property type="molecule type" value="Genomic_DNA"/>
</dbReference>
<keyword evidence="12" id="KW-0413">Isomerase</keyword>
<dbReference type="Gene3D" id="3.90.550.10">
    <property type="entry name" value="Spore Coat Polysaccharide Biosynthesis Protein SpsA, Chain A"/>
    <property type="match status" value="1"/>
</dbReference>
<dbReference type="AlphaFoldDB" id="Q2LWM2"/>
<keyword evidence="3 12" id="KW-0808">Transferase</keyword>
<dbReference type="InterPro" id="IPR001538">
    <property type="entry name" value="Man6P_isomerase-2_C"/>
</dbReference>
<dbReference type="InterPro" id="IPR051161">
    <property type="entry name" value="Mannose-6P_isomerase_type2"/>
</dbReference>
<dbReference type="PANTHER" id="PTHR46390">
    <property type="entry name" value="MANNOSE-1-PHOSPHATE GUANYLYLTRANSFERASE"/>
    <property type="match status" value="1"/>
</dbReference>
<dbReference type="GO" id="GO:0005525">
    <property type="term" value="F:GTP binding"/>
    <property type="evidence" value="ECO:0007669"/>
    <property type="project" value="UniProtKB-KW"/>
</dbReference>
<dbReference type="eggNOG" id="COG0836">
    <property type="taxonomic scope" value="Bacteria"/>
</dbReference>
<dbReference type="InterPro" id="IPR049577">
    <property type="entry name" value="GMPP_N"/>
</dbReference>
<evidence type="ECO:0000256" key="5">
    <source>
        <dbReference type="ARBA" id="ARBA00022741"/>
    </source>
</evidence>
<dbReference type="FunFam" id="3.90.550.10:FF:000046">
    <property type="entry name" value="Mannose-1-phosphate guanylyltransferase (GDP)"/>
    <property type="match status" value="1"/>
</dbReference>
<dbReference type="FunCoup" id="Q2LWM2">
    <property type="interactions" value="176"/>
</dbReference>
<evidence type="ECO:0000256" key="8">
    <source>
        <dbReference type="RuleBase" id="RU004190"/>
    </source>
</evidence>
<evidence type="ECO:0000256" key="1">
    <source>
        <dbReference type="ARBA" id="ARBA00006115"/>
    </source>
</evidence>
<dbReference type="InterPro" id="IPR005835">
    <property type="entry name" value="NTP_transferase_dom"/>
</dbReference>
<dbReference type="RefSeq" id="WP_011418504.1">
    <property type="nucleotide sequence ID" value="NC_007759.1"/>
</dbReference>
<accession>Q2LWM2</accession>
<feature type="domain" description="Nucleotidyl transferase" evidence="9">
    <location>
        <begin position="16"/>
        <end position="312"/>
    </location>
</feature>
<dbReference type="Pfam" id="PF01050">
    <property type="entry name" value="MannoseP_isomer"/>
    <property type="match status" value="1"/>
</dbReference>
<dbReference type="InterPro" id="IPR054566">
    <property type="entry name" value="ManC/GMP-like_b-helix"/>
</dbReference>
<evidence type="ECO:0000256" key="2">
    <source>
        <dbReference type="ARBA" id="ARBA00012387"/>
    </source>
</evidence>
<reference evidence="12 13" key="1">
    <citation type="journal article" date="2007" name="Proc. Natl. Acad. Sci. U.S.A.">
        <title>The genome of Syntrophus aciditrophicus: life at the thermodynamic limit of microbial growth.</title>
        <authorList>
            <person name="McInerney M.J."/>
            <person name="Rohlin L."/>
            <person name="Mouttaki H."/>
            <person name="Kim U."/>
            <person name="Krupp R.S."/>
            <person name="Rios-Hernandez L."/>
            <person name="Sieber J."/>
            <person name="Struchtemeyer C.G."/>
            <person name="Bhattacharyya A."/>
            <person name="Campbell J.W."/>
            <person name="Gunsalus R.P."/>
        </authorList>
    </citation>
    <scope>NUCLEOTIDE SEQUENCE [LARGE SCALE GENOMIC DNA]</scope>
    <source>
        <strain evidence="12 13">SB</strain>
    </source>
</reference>
<keyword evidence="6" id="KW-0342">GTP-binding</keyword>
<dbReference type="Pfam" id="PF00483">
    <property type="entry name" value="NTP_transferase"/>
    <property type="match status" value="1"/>
</dbReference>
<dbReference type="Pfam" id="PF22640">
    <property type="entry name" value="ManC_GMP_beta-helix"/>
    <property type="match status" value="1"/>
</dbReference>
<evidence type="ECO:0000313" key="13">
    <source>
        <dbReference type="Proteomes" id="UP000001933"/>
    </source>
</evidence>
<dbReference type="SUPFAM" id="SSF51182">
    <property type="entry name" value="RmlC-like cupins"/>
    <property type="match status" value="1"/>
</dbReference>
<name>Q2LWM2_SYNAS</name>
<dbReference type="GO" id="GO:0016853">
    <property type="term" value="F:isomerase activity"/>
    <property type="evidence" value="ECO:0007669"/>
    <property type="project" value="UniProtKB-KW"/>
</dbReference>